<comment type="caution">
    <text evidence="1">The sequence shown here is derived from an EMBL/GenBank/DDBJ whole genome shotgun (WGS) entry which is preliminary data.</text>
</comment>
<dbReference type="Proteomes" id="UP000642938">
    <property type="component" value="Unassembled WGS sequence"/>
</dbReference>
<keyword evidence="2" id="KW-1185">Reference proteome</keyword>
<proteinExistence type="predicted"/>
<sequence length="225" mass="26221">MIMVFPNEYALIHFQKSKQALIMSYSTSFLRPLFDYIAQFYPLSEAFKAEFEKSCKLIHVKKNKHILSPIDSNSSQYFLVNGLVRGFVRDGKKDISTWFSFGNELIGAIRHPDQQHSSSIEYLQALEECQLICIPYTFIDLMYTNYPEANFIGRKLLALHYYAASERSILARIPKAMSRYRKLQESGLDITRIPQRYLASYLGMRLETLSRIRNKVLALDYRLCS</sequence>
<dbReference type="SUPFAM" id="SSF51206">
    <property type="entry name" value="cAMP-binding domain-like"/>
    <property type="match status" value="1"/>
</dbReference>
<dbReference type="EMBL" id="BMHZ01000002">
    <property type="protein sequence ID" value="GGH06720.1"/>
    <property type="molecule type" value="Genomic_DNA"/>
</dbReference>
<evidence type="ECO:0000313" key="1">
    <source>
        <dbReference type="EMBL" id="GGH06720.1"/>
    </source>
</evidence>
<evidence type="ECO:0000313" key="2">
    <source>
        <dbReference type="Proteomes" id="UP000642938"/>
    </source>
</evidence>
<organism evidence="1 2">
    <name type="scientific">Pedobacter zeae</name>
    <dbReference type="NCBI Taxonomy" id="1737356"/>
    <lineage>
        <taxon>Bacteria</taxon>
        <taxon>Pseudomonadati</taxon>
        <taxon>Bacteroidota</taxon>
        <taxon>Sphingobacteriia</taxon>
        <taxon>Sphingobacteriales</taxon>
        <taxon>Sphingobacteriaceae</taxon>
        <taxon>Pedobacter</taxon>
    </lineage>
</organism>
<gene>
    <name evidence="1" type="ORF">GCM10007422_23550</name>
</gene>
<reference evidence="2" key="1">
    <citation type="journal article" date="2019" name="Int. J. Syst. Evol. Microbiol.">
        <title>The Global Catalogue of Microorganisms (GCM) 10K type strain sequencing project: providing services to taxonomists for standard genome sequencing and annotation.</title>
        <authorList>
            <consortium name="The Broad Institute Genomics Platform"/>
            <consortium name="The Broad Institute Genome Sequencing Center for Infectious Disease"/>
            <person name="Wu L."/>
            <person name="Ma J."/>
        </authorList>
    </citation>
    <scope>NUCLEOTIDE SEQUENCE [LARGE SCALE GENOMIC DNA]</scope>
    <source>
        <strain evidence="2">CGMCC 1.15287</strain>
    </source>
</reference>
<dbReference type="InterPro" id="IPR014710">
    <property type="entry name" value="RmlC-like_jellyroll"/>
</dbReference>
<protein>
    <submittedName>
        <fullName evidence="1">Cyclic nucleotide-binding protein</fullName>
    </submittedName>
</protein>
<name>A0ABQ1XYP3_9SPHI</name>
<dbReference type="Gene3D" id="2.60.120.10">
    <property type="entry name" value="Jelly Rolls"/>
    <property type="match status" value="1"/>
</dbReference>
<accession>A0ABQ1XYP3</accession>
<dbReference type="InterPro" id="IPR018490">
    <property type="entry name" value="cNMP-bd_dom_sf"/>
</dbReference>